<name>A0A7V8VFR3_9BACT</name>
<sequence>MHTPWRFPALLFLGAATVGAAVTRGATVQPEQATPPAKLQVREAILTRQELYDRIYGGWLGMLIGNLEGLPHEFKYLEQPRDSLPQFTFLAQGARSDDDSDIELTHLYFMARDKTLKLPYARIAEIWKANMNTGVWRANKRARALMEEGLLPPQTGDVDRNEHAWYNLSAQFCTEAYGLVCPGMPQLAAELGLHYAKVAVSQEPLQAAQFWPAFISLCFVDQRPIEQVLESALPALDRRSSLYAAIRDARAAFRQHPQDWKAARQQIHQRWYRERGWNDNATPTNGALIVLALLYGQDDFYKTLQYAMALGYDADCNAATAGCILGVRWGQRRLAQLPQYKVQDIYLNRTRPQLPEKMRISEQADLILELAERAILQQGGKKVRQQDSDAYAIAAQEPRLLEPLPDQPRQPPQGQPKK</sequence>
<keyword evidence="3" id="KW-0378">Hydrolase</keyword>
<dbReference type="AlphaFoldDB" id="A0A7V8VFR3"/>
<evidence type="ECO:0000256" key="1">
    <source>
        <dbReference type="SAM" id="MobiDB-lite"/>
    </source>
</evidence>
<dbReference type="SUPFAM" id="SSF101478">
    <property type="entry name" value="ADP-ribosylglycohydrolase"/>
    <property type="match status" value="1"/>
</dbReference>
<dbReference type="InterPro" id="IPR036705">
    <property type="entry name" value="Ribosyl_crysJ1_sf"/>
</dbReference>
<dbReference type="Pfam" id="PF03747">
    <property type="entry name" value="ADP_ribosyl_GH"/>
    <property type="match status" value="1"/>
</dbReference>
<dbReference type="RefSeq" id="WP_194539073.1">
    <property type="nucleotide sequence ID" value="NZ_JACEFB010000011.1"/>
</dbReference>
<dbReference type="Gene3D" id="1.10.4080.10">
    <property type="entry name" value="ADP-ribosylation/Crystallin J1"/>
    <property type="match status" value="1"/>
</dbReference>
<dbReference type="Proteomes" id="UP000542342">
    <property type="component" value="Unassembled WGS sequence"/>
</dbReference>
<feature type="signal peptide" evidence="2">
    <location>
        <begin position="1"/>
        <end position="20"/>
    </location>
</feature>
<organism evidence="3 4">
    <name type="scientific">Thermogemmata fonticola</name>
    <dbReference type="NCBI Taxonomy" id="2755323"/>
    <lineage>
        <taxon>Bacteria</taxon>
        <taxon>Pseudomonadati</taxon>
        <taxon>Planctomycetota</taxon>
        <taxon>Planctomycetia</taxon>
        <taxon>Gemmatales</taxon>
        <taxon>Gemmataceae</taxon>
        <taxon>Thermogemmata</taxon>
    </lineage>
</organism>
<gene>
    <name evidence="3" type="ORF">H0921_13735</name>
</gene>
<keyword evidence="4" id="KW-1185">Reference proteome</keyword>
<proteinExistence type="predicted"/>
<accession>A0A7V8VFR3</accession>
<keyword evidence="2" id="KW-0732">Signal</keyword>
<dbReference type="EMBL" id="JACEFB010000011">
    <property type="protein sequence ID" value="MBA2227218.1"/>
    <property type="molecule type" value="Genomic_DNA"/>
</dbReference>
<dbReference type="GO" id="GO:0016787">
    <property type="term" value="F:hydrolase activity"/>
    <property type="evidence" value="ECO:0007669"/>
    <property type="project" value="UniProtKB-KW"/>
</dbReference>
<evidence type="ECO:0000313" key="3">
    <source>
        <dbReference type="EMBL" id="MBA2227218.1"/>
    </source>
</evidence>
<evidence type="ECO:0000313" key="4">
    <source>
        <dbReference type="Proteomes" id="UP000542342"/>
    </source>
</evidence>
<dbReference type="InterPro" id="IPR005502">
    <property type="entry name" value="Ribosyl_crysJ1"/>
</dbReference>
<feature type="compositionally biased region" description="Pro residues" evidence="1">
    <location>
        <begin position="405"/>
        <end position="418"/>
    </location>
</feature>
<feature type="region of interest" description="Disordered" evidence="1">
    <location>
        <begin position="394"/>
        <end position="418"/>
    </location>
</feature>
<comment type="caution">
    <text evidence="3">The sequence shown here is derived from an EMBL/GenBank/DDBJ whole genome shotgun (WGS) entry which is preliminary data.</text>
</comment>
<protein>
    <submittedName>
        <fullName evidence="3">ADP-ribosylglycohydrolase family protein</fullName>
    </submittedName>
</protein>
<feature type="chain" id="PRO_5031332005" evidence="2">
    <location>
        <begin position="21"/>
        <end position="418"/>
    </location>
</feature>
<evidence type="ECO:0000256" key="2">
    <source>
        <dbReference type="SAM" id="SignalP"/>
    </source>
</evidence>
<reference evidence="3 4" key="1">
    <citation type="submission" date="2020-07" db="EMBL/GenBank/DDBJ databases">
        <title>Thermogemmata thermophila gen. nov., sp. nov., a novel moderate thermophilic planctomycete from a Kamchatka hot spring.</title>
        <authorList>
            <person name="Elcheninov A.G."/>
            <person name="Podosokorskaya O.A."/>
            <person name="Kovaleva O.L."/>
            <person name="Novikov A."/>
            <person name="Bonch-Osmolovskaya E.A."/>
            <person name="Toshchakov S.V."/>
            <person name="Kublanov I.V."/>
        </authorList>
    </citation>
    <scope>NUCLEOTIDE SEQUENCE [LARGE SCALE GENOMIC DNA]</scope>
    <source>
        <strain evidence="3 4">2918</strain>
    </source>
</reference>